<gene>
    <name evidence="1" type="ORF">RIF29_27784</name>
</gene>
<name>A0AAN9EQD8_CROPI</name>
<organism evidence="1 2">
    <name type="scientific">Crotalaria pallida</name>
    <name type="common">Smooth rattlebox</name>
    <name type="synonym">Crotalaria striata</name>
    <dbReference type="NCBI Taxonomy" id="3830"/>
    <lineage>
        <taxon>Eukaryota</taxon>
        <taxon>Viridiplantae</taxon>
        <taxon>Streptophyta</taxon>
        <taxon>Embryophyta</taxon>
        <taxon>Tracheophyta</taxon>
        <taxon>Spermatophyta</taxon>
        <taxon>Magnoliopsida</taxon>
        <taxon>eudicotyledons</taxon>
        <taxon>Gunneridae</taxon>
        <taxon>Pentapetalae</taxon>
        <taxon>rosids</taxon>
        <taxon>fabids</taxon>
        <taxon>Fabales</taxon>
        <taxon>Fabaceae</taxon>
        <taxon>Papilionoideae</taxon>
        <taxon>50 kb inversion clade</taxon>
        <taxon>genistoids sensu lato</taxon>
        <taxon>core genistoids</taxon>
        <taxon>Crotalarieae</taxon>
        <taxon>Crotalaria</taxon>
    </lineage>
</organism>
<proteinExistence type="predicted"/>
<evidence type="ECO:0000313" key="2">
    <source>
        <dbReference type="Proteomes" id="UP001372338"/>
    </source>
</evidence>
<dbReference type="Proteomes" id="UP001372338">
    <property type="component" value="Unassembled WGS sequence"/>
</dbReference>
<evidence type="ECO:0000313" key="1">
    <source>
        <dbReference type="EMBL" id="KAK7261471.1"/>
    </source>
</evidence>
<comment type="caution">
    <text evidence="1">The sequence shown here is derived from an EMBL/GenBank/DDBJ whole genome shotgun (WGS) entry which is preliminary data.</text>
</comment>
<reference evidence="1 2" key="1">
    <citation type="submission" date="2024-01" db="EMBL/GenBank/DDBJ databases">
        <title>The genomes of 5 underutilized Papilionoideae crops provide insights into root nodulation and disease resistanc.</title>
        <authorList>
            <person name="Yuan L."/>
        </authorList>
    </citation>
    <scope>NUCLEOTIDE SEQUENCE [LARGE SCALE GENOMIC DNA]</scope>
    <source>
        <strain evidence="1">ZHUSHIDOU_FW_LH</strain>
        <tissue evidence="1">Leaf</tissue>
    </source>
</reference>
<sequence length="68" mass="7776">MTKLPCCTFIIANRKIFVALCFYTILAPDNSTHMTRTRRFNLLLCPDNCLSKKTVFFCRVPCAGVDEL</sequence>
<protein>
    <submittedName>
        <fullName evidence="1">Uncharacterized protein</fullName>
    </submittedName>
</protein>
<accession>A0AAN9EQD8</accession>
<keyword evidence="2" id="KW-1185">Reference proteome</keyword>
<dbReference type="EMBL" id="JAYWIO010000005">
    <property type="protein sequence ID" value="KAK7261471.1"/>
    <property type="molecule type" value="Genomic_DNA"/>
</dbReference>
<dbReference type="AlphaFoldDB" id="A0AAN9EQD8"/>